<dbReference type="PANTHER" id="PTHR46224">
    <property type="entry name" value="ANKYRIN REPEAT FAMILY PROTEIN"/>
    <property type="match status" value="1"/>
</dbReference>
<feature type="repeat" description="ANK" evidence="1">
    <location>
        <begin position="131"/>
        <end position="160"/>
    </location>
</feature>
<dbReference type="SUPFAM" id="SSF48403">
    <property type="entry name" value="Ankyrin repeat"/>
    <property type="match status" value="1"/>
</dbReference>
<proteinExistence type="predicted"/>
<evidence type="ECO:0000313" key="3">
    <source>
        <dbReference type="Proteomes" id="UP001231189"/>
    </source>
</evidence>
<reference evidence="2" key="1">
    <citation type="submission" date="2023-07" db="EMBL/GenBank/DDBJ databases">
        <title>A chromosome-level genome assembly of Lolium multiflorum.</title>
        <authorList>
            <person name="Chen Y."/>
            <person name="Copetti D."/>
            <person name="Kolliker R."/>
            <person name="Studer B."/>
        </authorList>
    </citation>
    <scope>NUCLEOTIDE SEQUENCE</scope>
    <source>
        <strain evidence="2">02402/16</strain>
        <tissue evidence="2">Leaf</tissue>
    </source>
</reference>
<feature type="repeat" description="ANK" evidence="1">
    <location>
        <begin position="228"/>
        <end position="261"/>
    </location>
</feature>
<dbReference type="PROSITE" id="PS50297">
    <property type="entry name" value="ANK_REP_REGION"/>
    <property type="match status" value="3"/>
</dbReference>
<accession>A0AAD8SR64</accession>
<dbReference type="InterPro" id="IPR036770">
    <property type="entry name" value="Ankyrin_rpt-contain_sf"/>
</dbReference>
<name>A0AAD8SR64_LOLMU</name>
<dbReference type="PROSITE" id="PS50088">
    <property type="entry name" value="ANK_REPEAT"/>
    <property type="match status" value="3"/>
</dbReference>
<evidence type="ECO:0000256" key="1">
    <source>
        <dbReference type="PROSITE-ProRule" id="PRU00023"/>
    </source>
</evidence>
<sequence length="398" mass="43292">MPSPAPFIYCDAAEDDGPGGEKKTLVKAALDGNLRRVKVLVKSPTKRKGGLESVFSLNKDGIGVLHAAACTGQLEVCKYLVEKLGGDVNAPGCGTAALGATPFMMACQSGDVPTVKYLLDRGGDLTKADDKGRTALHHAASTGSCKVTEFLLSQGVPVDIDWGRGTPLYMAATNEQDKTLKILFDHKANPNIIISGVGSPLLSALIYRSLKCMKLLIKAGADVNSKGSMMNPLLLATMHGGYTNYIKLLLKAGADPNIPNDLGRLPIELAALRDCWEEVEMLFPLTTRIPDGPVWSIEGVISHAKIQNKKPIEQQHLERRNALLKSQADTAFKQKEYKMAIEFYGLMLLSAECSDLSGQKRATVKLQLTYYSRNINKPVILSKMHKKWLLGMPRSRES</sequence>
<dbReference type="Pfam" id="PF12796">
    <property type="entry name" value="Ank_2"/>
    <property type="match status" value="2"/>
</dbReference>
<keyword evidence="1" id="KW-0040">ANK repeat</keyword>
<evidence type="ECO:0000313" key="2">
    <source>
        <dbReference type="EMBL" id="KAK1662310.1"/>
    </source>
</evidence>
<gene>
    <name evidence="2" type="ORF">QYE76_050469</name>
</gene>
<dbReference type="AlphaFoldDB" id="A0AAD8SR64"/>
<dbReference type="Gene3D" id="1.25.40.20">
    <property type="entry name" value="Ankyrin repeat-containing domain"/>
    <property type="match status" value="2"/>
</dbReference>
<dbReference type="InterPro" id="IPR051616">
    <property type="entry name" value="Cul2-RING_E3_ligase_SR"/>
</dbReference>
<keyword evidence="3" id="KW-1185">Reference proteome</keyword>
<feature type="repeat" description="ANK" evidence="1">
    <location>
        <begin position="98"/>
        <end position="130"/>
    </location>
</feature>
<dbReference type="SMART" id="SM00248">
    <property type="entry name" value="ANK"/>
    <property type="match status" value="6"/>
</dbReference>
<organism evidence="2 3">
    <name type="scientific">Lolium multiflorum</name>
    <name type="common">Italian ryegrass</name>
    <name type="synonym">Lolium perenne subsp. multiflorum</name>
    <dbReference type="NCBI Taxonomy" id="4521"/>
    <lineage>
        <taxon>Eukaryota</taxon>
        <taxon>Viridiplantae</taxon>
        <taxon>Streptophyta</taxon>
        <taxon>Embryophyta</taxon>
        <taxon>Tracheophyta</taxon>
        <taxon>Spermatophyta</taxon>
        <taxon>Magnoliopsida</taxon>
        <taxon>Liliopsida</taxon>
        <taxon>Poales</taxon>
        <taxon>Poaceae</taxon>
        <taxon>BOP clade</taxon>
        <taxon>Pooideae</taxon>
        <taxon>Poodae</taxon>
        <taxon>Poeae</taxon>
        <taxon>Poeae Chloroplast Group 2 (Poeae type)</taxon>
        <taxon>Loliodinae</taxon>
        <taxon>Loliinae</taxon>
        <taxon>Lolium</taxon>
    </lineage>
</organism>
<dbReference type="PANTHER" id="PTHR46224:SF10">
    <property type="entry name" value="OS01G0189100 PROTEIN"/>
    <property type="match status" value="1"/>
</dbReference>
<protein>
    <submittedName>
        <fullName evidence="2">Uncharacterized protein</fullName>
    </submittedName>
</protein>
<dbReference type="EMBL" id="JAUUTY010000003">
    <property type="protein sequence ID" value="KAK1662310.1"/>
    <property type="molecule type" value="Genomic_DNA"/>
</dbReference>
<comment type="caution">
    <text evidence="2">The sequence shown here is derived from an EMBL/GenBank/DDBJ whole genome shotgun (WGS) entry which is preliminary data.</text>
</comment>
<dbReference type="PRINTS" id="PR01415">
    <property type="entry name" value="ANKYRIN"/>
</dbReference>
<dbReference type="Pfam" id="PF00023">
    <property type="entry name" value="Ank"/>
    <property type="match status" value="1"/>
</dbReference>
<dbReference type="InterPro" id="IPR002110">
    <property type="entry name" value="Ankyrin_rpt"/>
</dbReference>
<dbReference type="Proteomes" id="UP001231189">
    <property type="component" value="Unassembled WGS sequence"/>
</dbReference>